<name>A0A9P0E4G3_NEZVI</name>
<dbReference type="Proteomes" id="UP001152798">
    <property type="component" value="Chromosome 1"/>
</dbReference>
<evidence type="ECO:0000313" key="3">
    <source>
        <dbReference type="Proteomes" id="UP001152798"/>
    </source>
</evidence>
<sequence>MEVTGSIEDSLNEQRIRKILTDHKRQTDVERDSRKQKRSATYSTLYLVPSTSIHKRFLSSIEFQVQVLSDKEEIQPPQAAEKVIDDNPPPIYLASV</sequence>
<keyword evidence="3" id="KW-1185">Reference proteome</keyword>
<dbReference type="EMBL" id="OV725077">
    <property type="protein sequence ID" value="CAH1389845.1"/>
    <property type="molecule type" value="Genomic_DNA"/>
</dbReference>
<gene>
    <name evidence="2" type="ORF">NEZAVI_LOCUS1149</name>
</gene>
<proteinExistence type="predicted"/>
<organism evidence="2 3">
    <name type="scientific">Nezara viridula</name>
    <name type="common">Southern green stink bug</name>
    <name type="synonym">Cimex viridulus</name>
    <dbReference type="NCBI Taxonomy" id="85310"/>
    <lineage>
        <taxon>Eukaryota</taxon>
        <taxon>Metazoa</taxon>
        <taxon>Ecdysozoa</taxon>
        <taxon>Arthropoda</taxon>
        <taxon>Hexapoda</taxon>
        <taxon>Insecta</taxon>
        <taxon>Pterygota</taxon>
        <taxon>Neoptera</taxon>
        <taxon>Paraneoptera</taxon>
        <taxon>Hemiptera</taxon>
        <taxon>Heteroptera</taxon>
        <taxon>Panheteroptera</taxon>
        <taxon>Pentatomomorpha</taxon>
        <taxon>Pentatomoidea</taxon>
        <taxon>Pentatomidae</taxon>
        <taxon>Pentatominae</taxon>
        <taxon>Nezara</taxon>
    </lineage>
</organism>
<accession>A0A9P0E4G3</accession>
<dbReference type="AlphaFoldDB" id="A0A9P0E4G3"/>
<feature type="region of interest" description="Disordered" evidence="1">
    <location>
        <begin position="18"/>
        <end position="40"/>
    </location>
</feature>
<feature type="compositionally biased region" description="Basic and acidic residues" evidence="1">
    <location>
        <begin position="18"/>
        <end position="33"/>
    </location>
</feature>
<protein>
    <submittedName>
        <fullName evidence="2">Uncharacterized protein</fullName>
    </submittedName>
</protein>
<reference evidence="2" key="1">
    <citation type="submission" date="2022-01" db="EMBL/GenBank/DDBJ databases">
        <authorList>
            <person name="King R."/>
        </authorList>
    </citation>
    <scope>NUCLEOTIDE SEQUENCE</scope>
</reference>
<evidence type="ECO:0000313" key="2">
    <source>
        <dbReference type="EMBL" id="CAH1389845.1"/>
    </source>
</evidence>
<evidence type="ECO:0000256" key="1">
    <source>
        <dbReference type="SAM" id="MobiDB-lite"/>
    </source>
</evidence>